<dbReference type="Proteomes" id="UP000646548">
    <property type="component" value="Unassembled WGS sequence"/>
</dbReference>
<gene>
    <name evidence="2" type="ORF">FQA47_004360</name>
</gene>
<sequence>MRRVSVSSRTFWVSTSELEEGLVGREVQKKRGQPTTLLTTETRTEDQKQRPGSCGDQNQKPGSCGDQDQRPGSCGDQNQKPGSCGDQDQRPGSCGDQGQRLGSCGDQDQKPGSCGDQDQKPGSSKSLWRRNLRQPDTSHPESGPVRPPQETNPKPIQNLGTISLDL</sequence>
<feature type="compositionally biased region" description="Polar residues" evidence="1">
    <location>
        <begin position="149"/>
        <end position="166"/>
    </location>
</feature>
<feature type="region of interest" description="Disordered" evidence="1">
    <location>
        <begin position="24"/>
        <end position="166"/>
    </location>
</feature>
<reference evidence="2" key="1">
    <citation type="journal article" name="BMC Genomics">
        <title>Long-read sequencing and de novo genome assembly of marine medaka (Oryzias melastigma).</title>
        <authorList>
            <person name="Liang P."/>
            <person name="Saqib H.S.A."/>
            <person name="Ni X."/>
            <person name="Shen Y."/>
        </authorList>
    </citation>
    <scope>NUCLEOTIDE SEQUENCE</scope>
    <source>
        <strain evidence="2">Bigg-433</strain>
    </source>
</reference>
<evidence type="ECO:0000256" key="1">
    <source>
        <dbReference type="SAM" id="MobiDB-lite"/>
    </source>
</evidence>
<evidence type="ECO:0000313" key="3">
    <source>
        <dbReference type="Proteomes" id="UP000646548"/>
    </source>
</evidence>
<dbReference type="AlphaFoldDB" id="A0A834FIX3"/>
<proteinExistence type="predicted"/>
<accession>A0A834FIX3</accession>
<comment type="caution">
    <text evidence="2">The sequence shown here is derived from an EMBL/GenBank/DDBJ whole genome shotgun (WGS) entry which is preliminary data.</text>
</comment>
<dbReference type="EMBL" id="WKFB01000123">
    <property type="protein sequence ID" value="KAF6734960.1"/>
    <property type="molecule type" value="Genomic_DNA"/>
</dbReference>
<protein>
    <submittedName>
        <fullName evidence="2">Uncharacterized protein</fullName>
    </submittedName>
</protein>
<name>A0A834FIX3_ORYME</name>
<evidence type="ECO:0000313" key="2">
    <source>
        <dbReference type="EMBL" id="KAF6734960.1"/>
    </source>
</evidence>
<organism evidence="2 3">
    <name type="scientific">Oryzias melastigma</name>
    <name type="common">Marine medaka</name>
    <dbReference type="NCBI Taxonomy" id="30732"/>
    <lineage>
        <taxon>Eukaryota</taxon>
        <taxon>Metazoa</taxon>
        <taxon>Chordata</taxon>
        <taxon>Craniata</taxon>
        <taxon>Vertebrata</taxon>
        <taxon>Euteleostomi</taxon>
        <taxon>Actinopterygii</taxon>
        <taxon>Neopterygii</taxon>
        <taxon>Teleostei</taxon>
        <taxon>Neoteleostei</taxon>
        <taxon>Acanthomorphata</taxon>
        <taxon>Ovalentaria</taxon>
        <taxon>Atherinomorphae</taxon>
        <taxon>Beloniformes</taxon>
        <taxon>Adrianichthyidae</taxon>
        <taxon>Oryziinae</taxon>
        <taxon>Oryzias</taxon>
    </lineage>
</organism>